<dbReference type="EMBL" id="JBFOHK010000004">
    <property type="protein sequence ID" value="MEW9573151.1"/>
    <property type="molecule type" value="Genomic_DNA"/>
</dbReference>
<organism evidence="4 5">
    <name type="scientific">Rhodanobacter lycopersici</name>
    <dbReference type="NCBI Taxonomy" id="3162487"/>
    <lineage>
        <taxon>Bacteria</taxon>
        <taxon>Pseudomonadati</taxon>
        <taxon>Pseudomonadota</taxon>
        <taxon>Gammaproteobacteria</taxon>
        <taxon>Lysobacterales</taxon>
        <taxon>Rhodanobacteraceae</taxon>
        <taxon>Rhodanobacter</taxon>
    </lineage>
</organism>
<proteinExistence type="inferred from homology"/>
<dbReference type="InterPro" id="IPR015424">
    <property type="entry name" value="PyrdxlP-dep_Trfase"/>
</dbReference>
<gene>
    <name evidence="4" type="ORF">ABQJ54_15445</name>
</gene>
<dbReference type="GO" id="GO:0008483">
    <property type="term" value="F:transaminase activity"/>
    <property type="evidence" value="ECO:0007669"/>
    <property type="project" value="UniProtKB-KW"/>
</dbReference>
<dbReference type="PANTHER" id="PTHR30244:SF9">
    <property type="entry name" value="PROTEIN RV3402C"/>
    <property type="match status" value="1"/>
</dbReference>
<dbReference type="Gene3D" id="3.90.1150.10">
    <property type="entry name" value="Aspartate Aminotransferase, domain 1"/>
    <property type="match status" value="1"/>
</dbReference>
<dbReference type="PANTHER" id="PTHR30244">
    <property type="entry name" value="TRANSAMINASE"/>
    <property type="match status" value="1"/>
</dbReference>
<evidence type="ECO:0000256" key="3">
    <source>
        <dbReference type="RuleBase" id="RU004508"/>
    </source>
</evidence>
<comment type="caution">
    <text evidence="4">The sequence shown here is derived from an EMBL/GenBank/DDBJ whole genome shotgun (WGS) entry which is preliminary data.</text>
</comment>
<accession>A0ABV3QH24</accession>
<evidence type="ECO:0000256" key="2">
    <source>
        <dbReference type="ARBA" id="ARBA00037999"/>
    </source>
</evidence>
<keyword evidence="5" id="KW-1185">Reference proteome</keyword>
<sequence>MLPRRRHELPPTAGLPLRLADLRPGPATLAADIAAQLDTPALELTCSGTAALLIALAALRELKPSRKRVVMPAYTCPLVPLAVHQAGLEPVLCDLRPGHYDMEPHALRAACDEQTLAILPTHLAGRIADVDDTLAVANNVGAFVIEDAAQALGARRDGSSVGLAGDIGFFSLAAGKGLSIYEGGLLAARDPELRERLARTAARIAPPSPGWEWRRSAELLGYAALYRPGGLRLAYGNPLRHALRDGDPVAAVGDDFSLPLPLHAVGRWRQAVGAHAARRLPAFIEQCTARARRHLPRLRAIPGVNVLDDPAGTHGTWPFFFLLLRDQRRRDAALEQLWQAGYGVSRLFIHALPDYAYLDGIVPASDVPNARDFAARSLSIGNSGWLADADMATICDVLETVLRRC</sequence>
<dbReference type="InterPro" id="IPR015421">
    <property type="entry name" value="PyrdxlP-dep_Trfase_major"/>
</dbReference>
<comment type="similarity">
    <text evidence="2 3">Belongs to the DegT/DnrJ/EryC1 family.</text>
</comment>
<dbReference type="Proteomes" id="UP001556220">
    <property type="component" value="Unassembled WGS sequence"/>
</dbReference>
<dbReference type="PIRSF" id="PIRSF000390">
    <property type="entry name" value="PLP_StrS"/>
    <property type="match status" value="1"/>
</dbReference>
<name>A0ABV3QH24_9GAMM</name>
<reference evidence="4 5" key="1">
    <citation type="submission" date="2024-06" db="EMBL/GenBank/DDBJ databases">
        <authorList>
            <person name="Woo H."/>
        </authorList>
    </citation>
    <scope>NUCLEOTIDE SEQUENCE [LARGE SCALE GENOMIC DNA]</scope>
    <source>
        <strain evidence="4 5">Si-c</strain>
    </source>
</reference>
<dbReference type="InterPro" id="IPR000653">
    <property type="entry name" value="DegT/StrS_aminotransferase"/>
</dbReference>
<evidence type="ECO:0000256" key="1">
    <source>
        <dbReference type="ARBA" id="ARBA00022898"/>
    </source>
</evidence>
<dbReference type="SUPFAM" id="SSF53383">
    <property type="entry name" value="PLP-dependent transferases"/>
    <property type="match status" value="1"/>
</dbReference>
<keyword evidence="4" id="KW-0032">Aminotransferase</keyword>
<dbReference type="InterPro" id="IPR015422">
    <property type="entry name" value="PyrdxlP-dep_Trfase_small"/>
</dbReference>
<keyword evidence="1 3" id="KW-0663">Pyridoxal phosphate</keyword>
<evidence type="ECO:0000313" key="4">
    <source>
        <dbReference type="EMBL" id="MEW9573151.1"/>
    </source>
</evidence>
<dbReference type="RefSeq" id="WP_367855205.1">
    <property type="nucleotide sequence ID" value="NZ_JBFOHK010000004.1"/>
</dbReference>
<keyword evidence="4" id="KW-0808">Transferase</keyword>
<protein>
    <submittedName>
        <fullName evidence="4">DegT/DnrJ/EryC1/StrS family aminotransferase</fullName>
    </submittedName>
</protein>
<evidence type="ECO:0000313" key="5">
    <source>
        <dbReference type="Proteomes" id="UP001556220"/>
    </source>
</evidence>
<dbReference type="Pfam" id="PF01041">
    <property type="entry name" value="DegT_DnrJ_EryC1"/>
    <property type="match status" value="1"/>
</dbReference>
<dbReference type="Gene3D" id="3.40.640.10">
    <property type="entry name" value="Type I PLP-dependent aspartate aminotransferase-like (Major domain)"/>
    <property type="match status" value="1"/>
</dbReference>